<dbReference type="EMBL" id="QJVJ01000001">
    <property type="protein sequence ID" value="PYI57418.1"/>
    <property type="molecule type" value="Genomic_DNA"/>
</dbReference>
<proteinExistence type="predicted"/>
<dbReference type="Proteomes" id="UP000247476">
    <property type="component" value="Unassembled WGS sequence"/>
</dbReference>
<dbReference type="RefSeq" id="WP_110838457.1">
    <property type="nucleotide sequence ID" value="NZ_QJVJ01000001.1"/>
</dbReference>
<name>A0A2V5KCY2_9BACL</name>
<protein>
    <submittedName>
        <fullName evidence="1">Uncharacterized protein</fullName>
    </submittedName>
</protein>
<reference evidence="1 2" key="1">
    <citation type="submission" date="2018-05" db="EMBL/GenBank/DDBJ databases">
        <title>Paenibacillus flagellatus sp. nov., isolated from selenium mineral soil.</title>
        <authorList>
            <person name="Dai X."/>
        </authorList>
    </citation>
    <scope>NUCLEOTIDE SEQUENCE [LARGE SCALE GENOMIC DNA]</scope>
    <source>
        <strain evidence="1 2">DXL2</strain>
    </source>
</reference>
<accession>A0A2V5KCY2</accession>
<sequence>MKPLKLARKGIVIGGLAAAVLLGGSLSGIGGTVYASETSVVSQVDYKAVVERNLTYIVGHVASLAGRDDSSVRESLARGDDLVKVSGMTSRELLEKLVESMNQSIDFAARGDKSVTAEELNRIKSEAASQISTIITTSGYDDLKRNATKPDYAKIVSNNLSTLVVSVSAYADRSESAIRDSLRQGKTLVEASGLNREELYNKLIGSLNQSIDFAARNDKLTTSEELAKIKSEAADKISTIISTSGYDDTSLRFPKPDYAKVVERGLATLVGQVASIADRTDDSVRESLRQGRSLAEISGLKREELMNRLVETMNQGIDFSARNDKSTTPEELSKIKSEAASKISTIISTSGYDDIAHNTPEVDYEKVVERDLSFIVSHVASLADRKDSDILDALASGQTLVQASGMNRQELLDKLVASMNQSIDFAARNDKKTTKEELSRIKSDAASRISTILSTSGYKK</sequence>
<dbReference type="AlphaFoldDB" id="A0A2V5KCY2"/>
<evidence type="ECO:0000313" key="1">
    <source>
        <dbReference type="EMBL" id="PYI57418.1"/>
    </source>
</evidence>
<keyword evidence="2" id="KW-1185">Reference proteome</keyword>
<evidence type="ECO:0000313" key="2">
    <source>
        <dbReference type="Proteomes" id="UP000247476"/>
    </source>
</evidence>
<gene>
    <name evidence="1" type="ORF">DLM86_02980</name>
</gene>
<dbReference type="OrthoDB" id="2532944at2"/>
<comment type="caution">
    <text evidence="1">The sequence shown here is derived from an EMBL/GenBank/DDBJ whole genome shotgun (WGS) entry which is preliminary data.</text>
</comment>
<organism evidence="1 2">
    <name type="scientific">Paenibacillus flagellatus</name>
    <dbReference type="NCBI Taxonomy" id="2211139"/>
    <lineage>
        <taxon>Bacteria</taxon>
        <taxon>Bacillati</taxon>
        <taxon>Bacillota</taxon>
        <taxon>Bacilli</taxon>
        <taxon>Bacillales</taxon>
        <taxon>Paenibacillaceae</taxon>
        <taxon>Paenibacillus</taxon>
    </lineage>
</organism>